<dbReference type="SUPFAM" id="SSF51905">
    <property type="entry name" value="FAD/NAD(P)-binding domain"/>
    <property type="match status" value="1"/>
</dbReference>
<keyword evidence="4" id="KW-0560">Oxidoreductase</keyword>
<feature type="domain" description="FAD dependent oxidoreductase" evidence="5">
    <location>
        <begin position="16"/>
        <end position="366"/>
    </location>
</feature>
<dbReference type="InterPro" id="IPR045170">
    <property type="entry name" value="MTOX"/>
</dbReference>
<comment type="caution">
    <text evidence="6">The sequence shown here is derived from an EMBL/GenBank/DDBJ whole genome shotgun (WGS) entry which is preliminary data.</text>
</comment>
<dbReference type="GO" id="GO:0008115">
    <property type="term" value="F:sarcosine oxidase activity"/>
    <property type="evidence" value="ECO:0007669"/>
    <property type="project" value="TreeGrafter"/>
</dbReference>
<evidence type="ECO:0000313" key="7">
    <source>
        <dbReference type="EMBL" id="PLR89100.1"/>
    </source>
</evidence>
<evidence type="ECO:0000256" key="1">
    <source>
        <dbReference type="ARBA" id="ARBA00001974"/>
    </source>
</evidence>
<evidence type="ECO:0000313" key="9">
    <source>
        <dbReference type="Proteomes" id="UP000235114"/>
    </source>
</evidence>
<dbReference type="InterPro" id="IPR006076">
    <property type="entry name" value="FAD-dep_OxRdtase"/>
</dbReference>
<evidence type="ECO:0000256" key="4">
    <source>
        <dbReference type="ARBA" id="ARBA00023002"/>
    </source>
</evidence>
<proteinExistence type="predicted"/>
<dbReference type="EMBL" id="PGVD01000086">
    <property type="protein sequence ID" value="PLR89100.1"/>
    <property type="molecule type" value="Genomic_DNA"/>
</dbReference>
<evidence type="ECO:0000256" key="3">
    <source>
        <dbReference type="ARBA" id="ARBA00022827"/>
    </source>
</evidence>
<evidence type="ECO:0000256" key="2">
    <source>
        <dbReference type="ARBA" id="ARBA00022630"/>
    </source>
</evidence>
<dbReference type="Gene3D" id="3.50.50.60">
    <property type="entry name" value="FAD/NAD(P)-binding domain"/>
    <property type="match status" value="1"/>
</dbReference>
<name>A0A2N5GIE0_9BACI</name>
<dbReference type="NCBIfam" id="NF008425">
    <property type="entry name" value="PRK11259.1"/>
    <property type="match status" value="1"/>
</dbReference>
<dbReference type="GO" id="GO:0050660">
    <property type="term" value="F:flavin adenine dinucleotide binding"/>
    <property type="evidence" value="ECO:0007669"/>
    <property type="project" value="InterPro"/>
</dbReference>
<reference evidence="6 8" key="1">
    <citation type="submission" date="2017-11" db="EMBL/GenBank/DDBJ databases">
        <title>Comparitive Functional Genomics of Dry Heat Resistant strains isolated from the Viking Spacecraft.</title>
        <authorList>
            <person name="Seuylemezian A."/>
            <person name="Cooper K."/>
            <person name="Vaishampayan P."/>
        </authorList>
    </citation>
    <scope>NUCLEOTIDE SEQUENCE [LARGE SCALE GENOMIC DNA]</scope>
    <source>
        <strain evidence="6 8">M4.6</strain>
    </source>
</reference>
<comment type="cofactor">
    <cofactor evidence="1">
        <name>FAD</name>
        <dbReference type="ChEBI" id="CHEBI:57692"/>
    </cofactor>
</comment>
<reference evidence="7 9" key="2">
    <citation type="submission" date="2017-12" db="EMBL/GenBank/DDBJ databases">
        <title>Comparative Functional Genomics of Dry Heat Resistant strains isolated from the Viking Spacecraft.</title>
        <authorList>
            <person name="Seuylemezian A."/>
            <person name="Cooper K."/>
            <person name="Vaishampayan P."/>
        </authorList>
    </citation>
    <scope>NUCLEOTIDE SEQUENCE [LARGE SCALE GENOMIC DNA]</scope>
    <source>
        <strain evidence="7 9">ATCC 29669</strain>
    </source>
</reference>
<dbReference type="SUPFAM" id="SSF54373">
    <property type="entry name" value="FAD-linked reductases, C-terminal domain"/>
    <property type="match status" value="1"/>
</dbReference>
<evidence type="ECO:0000313" key="6">
    <source>
        <dbReference type="EMBL" id="PLR80683.1"/>
    </source>
</evidence>
<dbReference type="PRINTS" id="PR00420">
    <property type="entry name" value="RNGMNOXGNASE"/>
</dbReference>
<dbReference type="PANTHER" id="PTHR10961">
    <property type="entry name" value="PEROXISOMAL SARCOSINE OXIDASE"/>
    <property type="match status" value="1"/>
</dbReference>
<accession>A0A2N5GIE0</accession>
<dbReference type="Pfam" id="PF01266">
    <property type="entry name" value="DAO"/>
    <property type="match status" value="1"/>
</dbReference>
<dbReference type="EMBL" id="PGVA01000045">
    <property type="protein sequence ID" value="PLR80683.1"/>
    <property type="molecule type" value="Genomic_DNA"/>
</dbReference>
<keyword evidence="9" id="KW-1185">Reference proteome</keyword>
<evidence type="ECO:0000313" key="8">
    <source>
        <dbReference type="Proteomes" id="UP000234951"/>
    </source>
</evidence>
<protein>
    <submittedName>
        <fullName evidence="6">N-methyl-L-tryptophan oxidase</fullName>
    </submittedName>
</protein>
<dbReference type="InterPro" id="IPR036188">
    <property type="entry name" value="FAD/NAD-bd_sf"/>
</dbReference>
<organism evidence="6 8">
    <name type="scientific">Bacillus canaveralius</name>
    <dbReference type="NCBI Taxonomy" id="1403243"/>
    <lineage>
        <taxon>Bacteria</taxon>
        <taxon>Bacillati</taxon>
        <taxon>Bacillota</taxon>
        <taxon>Bacilli</taxon>
        <taxon>Bacillales</taxon>
        <taxon>Bacillaceae</taxon>
        <taxon>Bacillus</taxon>
    </lineage>
</organism>
<sequence length="386" mass="43077">MNSKRELNKLAENHFDVVIVGAGSMGMAAGYYLSKLGVKTLMIDSYDPPHSIGSHHGETRIIRHAYGEGRSYVPLTLRAQQLWHELQLEAGKELFLNTGVVSIGDEESSFLKEIMESAKEFNLPITYLNSEEIHTRWPGLHLPANFVGCLEKSSGVLLVEECIRAYRNLALHNGARLIANTDVVSIVQNGDRAVVHTKDNEYHAEKVIVCAGAWTGKLLSELNLPIEPTRKTVAWFEDEQHQYGYKNFPAFVFQLEDSAFYGFPNFGKGIKVGRHDSGQKMDPDLMNREFGTQPEDEGDLARFVQSYFPSASKTASHGQVCIYSMTPDEDFIIDVHPQMPNVFIAAGFSGHGFKFSSVVGEILSEMVTEGKTKHDILAFSLARFLE</sequence>
<dbReference type="PANTHER" id="PTHR10961:SF7">
    <property type="entry name" value="FAD DEPENDENT OXIDOREDUCTASE DOMAIN-CONTAINING PROTEIN"/>
    <property type="match status" value="1"/>
</dbReference>
<dbReference type="Proteomes" id="UP000235114">
    <property type="component" value="Unassembled WGS sequence"/>
</dbReference>
<keyword evidence="2" id="KW-0285">Flavoprotein</keyword>
<dbReference type="OrthoDB" id="9794226at2"/>
<dbReference type="Proteomes" id="UP000234951">
    <property type="component" value="Unassembled WGS sequence"/>
</dbReference>
<keyword evidence="3" id="KW-0274">FAD</keyword>
<dbReference type="AlphaFoldDB" id="A0A2N5GIE0"/>
<dbReference type="Gene3D" id="3.30.9.10">
    <property type="entry name" value="D-Amino Acid Oxidase, subunit A, domain 2"/>
    <property type="match status" value="1"/>
</dbReference>
<gene>
    <name evidence="6" type="ORF">CU635_17515</name>
    <name evidence="7" type="ORF">CVD25_21665</name>
</gene>
<evidence type="ECO:0000259" key="5">
    <source>
        <dbReference type="Pfam" id="PF01266"/>
    </source>
</evidence>